<dbReference type="GO" id="GO:0006813">
    <property type="term" value="P:potassium ion transport"/>
    <property type="evidence" value="ECO:0007669"/>
    <property type="project" value="InterPro"/>
</dbReference>
<organism evidence="3 4">
    <name type="scientific">Acinetobacter equi</name>
    <dbReference type="NCBI Taxonomy" id="1324350"/>
    <lineage>
        <taxon>Bacteria</taxon>
        <taxon>Pseudomonadati</taxon>
        <taxon>Pseudomonadota</taxon>
        <taxon>Gammaproteobacteria</taxon>
        <taxon>Moraxellales</taxon>
        <taxon>Moraxellaceae</taxon>
        <taxon>Acinetobacter</taxon>
    </lineage>
</organism>
<dbReference type="PROSITE" id="PS51201">
    <property type="entry name" value="RCK_N"/>
    <property type="match status" value="1"/>
</dbReference>
<dbReference type="RefSeq" id="WP_054581935.1">
    <property type="nucleotide sequence ID" value="NZ_CP012808.1"/>
</dbReference>
<keyword evidence="4" id="KW-1185">Reference proteome</keyword>
<sequence length="217" mass="24251">MAQFAVIGLGSFGATIATELVNLRHDVIGIDSEKKNVENISELITHAAIADATDEHVLDELNIQNCDAVVVAIGEDIEASILCVLHLKNLGIQKIWAKAKSKAHHMILTHLGVDKIIHPEEDMGVRIAQSLSYPMVSRYMSLDDNHYIVKVEIKENLQGIRLHTVMDHVPEVKTILHKREHDLVFNPDPNLALLQGDILVVEGLLENLRRLSKYFLP</sequence>
<dbReference type="Proteomes" id="UP000064939">
    <property type="component" value="Chromosome"/>
</dbReference>
<evidence type="ECO:0000259" key="2">
    <source>
        <dbReference type="PROSITE" id="PS51202"/>
    </source>
</evidence>
<dbReference type="InterPro" id="IPR036721">
    <property type="entry name" value="RCK_C_sf"/>
</dbReference>
<dbReference type="PROSITE" id="PS51202">
    <property type="entry name" value="RCK_C"/>
    <property type="match status" value="1"/>
</dbReference>
<proteinExistence type="predicted"/>
<feature type="domain" description="RCK C-terminal" evidence="2">
    <location>
        <begin position="136"/>
        <end position="217"/>
    </location>
</feature>
<dbReference type="PANTHER" id="PTHR43833:SF7">
    <property type="entry name" value="KTR SYSTEM POTASSIUM UPTAKE PROTEIN C"/>
    <property type="match status" value="1"/>
</dbReference>
<dbReference type="STRING" id="1324350.AOY20_11175"/>
<dbReference type="SUPFAM" id="SSF116726">
    <property type="entry name" value="TrkA C-terminal domain-like"/>
    <property type="match status" value="1"/>
</dbReference>
<feature type="domain" description="RCK N-terminal" evidence="1">
    <location>
        <begin position="1"/>
        <end position="117"/>
    </location>
</feature>
<dbReference type="InterPro" id="IPR003148">
    <property type="entry name" value="RCK_N"/>
</dbReference>
<dbReference type="OrthoDB" id="9776294at2"/>
<dbReference type="Gene3D" id="3.30.70.1450">
    <property type="entry name" value="Regulator of K+ conductance, C-terminal domain"/>
    <property type="match status" value="1"/>
</dbReference>
<dbReference type="Gene3D" id="3.40.50.720">
    <property type="entry name" value="NAD(P)-binding Rossmann-like Domain"/>
    <property type="match status" value="1"/>
</dbReference>
<dbReference type="AlphaFoldDB" id="A0A0N9WF65"/>
<dbReference type="EMBL" id="CP012808">
    <property type="protein sequence ID" value="ALH96047.1"/>
    <property type="molecule type" value="Genomic_DNA"/>
</dbReference>
<protein>
    <submittedName>
        <fullName evidence="3">Potassium transporter TrkA</fullName>
    </submittedName>
</protein>
<evidence type="ECO:0000313" key="4">
    <source>
        <dbReference type="Proteomes" id="UP000064939"/>
    </source>
</evidence>
<dbReference type="InterPro" id="IPR036291">
    <property type="entry name" value="NAD(P)-bd_dom_sf"/>
</dbReference>
<dbReference type="PANTHER" id="PTHR43833">
    <property type="entry name" value="POTASSIUM CHANNEL PROTEIN 2-RELATED-RELATED"/>
    <property type="match status" value="1"/>
</dbReference>
<dbReference type="KEGG" id="aei:AOY20_11175"/>
<reference evidence="3 4" key="1">
    <citation type="journal article" date="2015" name="Int. J. Syst. Evol. Microbiol.">
        <title>Acinetobacter equi sp. nov. isolated from horse faeces.</title>
        <authorList>
            <person name="Poppel M.T."/>
            <person name="Skiebe E."/>
            <person name="Laue M."/>
            <person name="Bergmann H."/>
            <person name="Ebersberger I."/>
            <person name="Garn T."/>
            <person name="Fruth A."/>
            <person name="Baumgardt S."/>
            <person name="Busse H.J."/>
            <person name="Wilharm G."/>
        </authorList>
    </citation>
    <scope>NUCLEOTIDE SEQUENCE [LARGE SCALE GENOMIC DNA]</scope>
    <source>
        <strain evidence="3 4">114</strain>
    </source>
</reference>
<dbReference type="Pfam" id="PF02254">
    <property type="entry name" value="TrkA_N"/>
    <property type="match status" value="1"/>
</dbReference>
<evidence type="ECO:0000259" key="1">
    <source>
        <dbReference type="PROSITE" id="PS51201"/>
    </source>
</evidence>
<dbReference type="InterPro" id="IPR006037">
    <property type="entry name" value="RCK_C"/>
</dbReference>
<name>A0A0N9WF65_9GAMM</name>
<accession>A0A0N9WF65</accession>
<dbReference type="GO" id="GO:0008324">
    <property type="term" value="F:monoatomic cation transmembrane transporter activity"/>
    <property type="evidence" value="ECO:0007669"/>
    <property type="project" value="InterPro"/>
</dbReference>
<dbReference type="SUPFAM" id="SSF51735">
    <property type="entry name" value="NAD(P)-binding Rossmann-fold domains"/>
    <property type="match status" value="1"/>
</dbReference>
<gene>
    <name evidence="3" type="ORF">AOY20_11175</name>
</gene>
<evidence type="ECO:0000313" key="3">
    <source>
        <dbReference type="EMBL" id="ALH96047.1"/>
    </source>
</evidence>
<dbReference type="InterPro" id="IPR050721">
    <property type="entry name" value="Trk_Ktr_HKT_K-transport"/>
</dbReference>